<feature type="region of interest" description="Disordered" evidence="1">
    <location>
        <begin position="78"/>
        <end position="99"/>
    </location>
</feature>
<protein>
    <submittedName>
        <fullName evidence="2">Unannotated protein</fullName>
    </submittedName>
</protein>
<dbReference type="EMBL" id="CAEMXZ010000205">
    <property type="protein sequence ID" value="CAB4324731.1"/>
    <property type="molecule type" value="Genomic_DNA"/>
</dbReference>
<sequence length="99" mass="10316">MITLAVCPSMTKDLVPEIFQVPPSLVAVASMPLSSQRPLGSVRARVAMVSPEAMPGRMAALAAASPDCITVLAASTTEEKYGAHSRARPISSRTTMSST</sequence>
<reference evidence="2" key="1">
    <citation type="submission" date="2020-05" db="EMBL/GenBank/DDBJ databases">
        <authorList>
            <person name="Chiriac C."/>
            <person name="Salcher M."/>
            <person name="Ghai R."/>
            <person name="Kavagutti S V."/>
        </authorList>
    </citation>
    <scope>NUCLEOTIDE SEQUENCE</scope>
</reference>
<proteinExistence type="predicted"/>
<accession>A0A6J5YJS0</accession>
<evidence type="ECO:0000256" key="1">
    <source>
        <dbReference type="SAM" id="MobiDB-lite"/>
    </source>
</evidence>
<dbReference type="AlphaFoldDB" id="A0A6J5YJS0"/>
<gene>
    <name evidence="2" type="ORF">UFOPK1392_02507</name>
</gene>
<evidence type="ECO:0000313" key="2">
    <source>
        <dbReference type="EMBL" id="CAB4324731.1"/>
    </source>
</evidence>
<organism evidence="2">
    <name type="scientific">freshwater metagenome</name>
    <dbReference type="NCBI Taxonomy" id="449393"/>
    <lineage>
        <taxon>unclassified sequences</taxon>
        <taxon>metagenomes</taxon>
        <taxon>ecological metagenomes</taxon>
    </lineage>
</organism>
<name>A0A6J5YJS0_9ZZZZ</name>